<evidence type="ECO:0000313" key="6">
    <source>
        <dbReference type="Proteomes" id="UP001016761"/>
    </source>
</evidence>
<dbReference type="EMBL" id="JABURA010000001">
    <property type="protein sequence ID" value="NUB90166.1"/>
    <property type="molecule type" value="Genomic_DNA"/>
</dbReference>
<name>A0A8J8GIM2_9EURY</name>
<comment type="caution">
    <text evidence="3">The sequence shown here is derived from an EMBL/GenBank/DDBJ whole genome shotgun (WGS) entry which is preliminary data.</text>
</comment>
<feature type="compositionally biased region" description="Basic and acidic residues" evidence="2">
    <location>
        <begin position="408"/>
        <end position="419"/>
    </location>
</feature>
<accession>A0A8J8GIM2</accession>
<dbReference type="Proteomes" id="UP000728647">
    <property type="component" value="Unassembled WGS sequence"/>
</dbReference>
<dbReference type="RefSeq" id="WP_174681793.1">
    <property type="nucleotide sequence ID" value="NZ_JABUQZ010000001.1"/>
</dbReference>
<dbReference type="PANTHER" id="PTHR40707:SF1">
    <property type="entry name" value="DUF460 DOMAIN-CONTAINING PROTEIN"/>
    <property type="match status" value="1"/>
</dbReference>
<organism evidence="3 5">
    <name type="scientific">Haloterrigena gelatinilytica</name>
    <dbReference type="NCBI Taxonomy" id="2741724"/>
    <lineage>
        <taxon>Archaea</taxon>
        <taxon>Methanobacteriati</taxon>
        <taxon>Methanobacteriota</taxon>
        <taxon>Stenosarchaea group</taxon>
        <taxon>Halobacteria</taxon>
        <taxon>Halobacteriales</taxon>
        <taxon>Natrialbaceae</taxon>
        <taxon>Haloterrigena</taxon>
    </lineage>
</organism>
<evidence type="ECO:0000313" key="5">
    <source>
        <dbReference type="Proteomes" id="UP000728647"/>
    </source>
</evidence>
<feature type="compositionally biased region" description="Basic and acidic residues" evidence="2">
    <location>
        <begin position="326"/>
        <end position="341"/>
    </location>
</feature>
<sequence length="658" mass="73960">MSTRTSALDAVVFGVDIQSGDVRGDAPSYALAVYDGEDVTRDVVTHRKLRRLIDDEEPAIVATDNMYELAADKDQLIHFLGSLPAGTKLVQVTGAEQPEPLSRVAKRHGIPYGKDPMQEAEAAARLAAHNVGHEVSAFTDTTEVKVSRGRSTGSGGWSEDRYTRRIHGSVRKRAREVESELEEANLEYERDVREAYGGFANAVFTVQARPSDIPVSRNRSGDVRVEIERERRDGIEFKPLAKRRDHVIVGIDPGTTTAVAIVSLEGDVLDVWSSRTSDTADVIEWIVERGRPIIVAADVTPMPETVEKFRRSFDAAGWAPDSDLPVDEKQHRTREEPYDNDHQRDAMAAALYAVDAHEDQFDRIAGKLPPGLDRGEVTARVVAGEESVEAVLRDLTDDDSGEEEDSSEHEPRELTEEEKRIKSLERQVERLQSHVERLEGRVEERDERIEELESELTLKRREERTQVRKDREVSRLERKANRLERERDEAREEVDELEAKVERMKALWKLDHSNFSDVSAKKEGLVPVKVVEKFTKGAIREADEQYGLASDDVVYLRDASGAGRSTAELLAGFEPRVILKDGGLSEVADEILFDEEIPVGPADDVAMQEVDELAVAREDDVEAVIDDWHDRAEERRRDRKASMVDQLISEHRAGDNEV</sequence>
<feature type="region of interest" description="Disordered" evidence="2">
    <location>
        <begin position="632"/>
        <end position="658"/>
    </location>
</feature>
<dbReference type="PANTHER" id="PTHR40707">
    <property type="entry name" value="POSSIBLE NUCLEASE OF RNASE H FOLD, RUVC/YQGF FAMILY"/>
    <property type="match status" value="1"/>
</dbReference>
<keyword evidence="6" id="KW-1185">Reference proteome</keyword>
<reference evidence="3 6" key="1">
    <citation type="submission" date="2020-06" db="EMBL/GenBank/DDBJ databases">
        <title>Haloterrigena sp. nov., an extremely halophilic archaeon isolated from a saline sediment.</title>
        <authorList>
            <person name="Liu B.-B."/>
        </authorList>
    </citation>
    <scope>NUCLEOTIDE SEQUENCE</scope>
    <source>
        <strain evidence="3">SYSU A121-1</strain>
        <strain evidence="4 6">SYSU A558-1</strain>
    </source>
</reference>
<evidence type="ECO:0000256" key="1">
    <source>
        <dbReference type="SAM" id="Coils"/>
    </source>
</evidence>
<dbReference type="InterPro" id="IPR007408">
    <property type="entry name" value="DUF460"/>
</dbReference>
<feature type="compositionally biased region" description="Acidic residues" evidence="2">
    <location>
        <begin position="396"/>
        <end position="407"/>
    </location>
</feature>
<proteinExistence type="predicted"/>
<dbReference type="Pfam" id="PF04312">
    <property type="entry name" value="DUF460"/>
    <property type="match status" value="1"/>
</dbReference>
<feature type="coiled-coil region" evidence="1">
    <location>
        <begin position="167"/>
        <end position="194"/>
    </location>
</feature>
<protein>
    <submittedName>
        <fullName evidence="3">DUF460 domain-containing protein</fullName>
    </submittedName>
</protein>
<evidence type="ECO:0000256" key="2">
    <source>
        <dbReference type="SAM" id="MobiDB-lite"/>
    </source>
</evidence>
<dbReference type="EMBL" id="JABUQZ010000001">
    <property type="protein sequence ID" value="NUC74013.1"/>
    <property type="molecule type" value="Genomic_DNA"/>
</dbReference>
<keyword evidence="1" id="KW-0175">Coiled coil</keyword>
<dbReference type="Gene3D" id="1.10.287.1490">
    <property type="match status" value="1"/>
</dbReference>
<feature type="region of interest" description="Disordered" evidence="2">
    <location>
        <begin position="320"/>
        <end position="341"/>
    </location>
</feature>
<dbReference type="Proteomes" id="UP001016761">
    <property type="component" value="Unassembled WGS sequence"/>
</dbReference>
<evidence type="ECO:0000313" key="4">
    <source>
        <dbReference type="EMBL" id="NUC74013.1"/>
    </source>
</evidence>
<evidence type="ECO:0000313" key="3">
    <source>
        <dbReference type="EMBL" id="NUB90166.1"/>
    </source>
</evidence>
<dbReference type="AlphaFoldDB" id="A0A8J8GIM2"/>
<feature type="region of interest" description="Disordered" evidence="2">
    <location>
        <begin position="390"/>
        <end position="419"/>
    </location>
</feature>
<gene>
    <name evidence="3" type="ORF">HT576_03835</name>
    <name evidence="4" type="ORF">HTZ84_17175</name>
</gene>